<dbReference type="EMBL" id="CAKOGP040001894">
    <property type="protein sequence ID" value="CAJ1955785.1"/>
    <property type="molecule type" value="Genomic_DNA"/>
</dbReference>
<name>A0AAD2JJL6_9STRA</name>
<gene>
    <name evidence="1" type="ORF">CYCCA115_LOCUS15922</name>
</gene>
<evidence type="ECO:0000313" key="2">
    <source>
        <dbReference type="Proteomes" id="UP001295423"/>
    </source>
</evidence>
<keyword evidence="2" id="KW-1185">Reference proteome</keyword>
<accession>A0AAD2JJL6</accession>
<dbReference type="Proteomes" id="UP001295423">
    <property type="component" value="Unassembled WGS sequence"/>
</dbReference>
<reference evidence="1" key="1">
    <citation type="submission" date="2023-08" db="EMBL/GenBank/DDBJ databases">
        <authorList>
            <person name="Audoor S."/>
            <person name="Bilcke G."/>
        </authorList>
    </citation>
    <scope>NUCLEOTIDE SEQUENCE</scope>
</reference>
<organism evidence="1 2">
    <name type="scientific">Cylindrotheca closterium</name>
    <dbReference type="NCBI Taxonomy" id="2856"/>
    <lineage>
        <taxon>Eukaryota</taxon>
        <taxon>Sar</taxon>
        <taxon>Stramenopiles</taxon>
        <taxon>Ochrophyta</taxon>
        <taxon>Bacillariophyta</taxon>
        <taxon>Bacillariophyceae</taxon>
        <taxon>Bacillariophycidae</taxon>
        <taxon>Bacillariales</taxon>
        <taxon>Bacillariaceae</taxon>
        <taxon>Cylindrotheca</taxon>
    </lineage>
</organism>
<dbReference type="AlphaFoldDB" id="A0AAD2JJL6"/>
<protein>
    <submittedName>
        <fullName evidence="1">Uncharacterized protein</fullName>
    </submittedName>
</protein>
<feature type="non-terminal residue" evidence="1">
    <location>
        <position position="51"/>
    </location>
</feature>
<evidence type="ECO:0000313" key="1">
    <source>
        <dbReference type="EMBL" id="CAJ1955785.1"/>
    </source>
</evidence>
<sequence length="51" mass="6168">MKKSADAEYDFLDFWEANQKFFAMKQGTTENLMHFKERFLRQAEVLQDLYG</sequence>
<proteinExistence type="predicted"/>
<comment type="caution">
    <text evidence="1">The sequence shown here is derived from an EMBL/GenBank/DDBJ whole genome shotgun (WGS) entry which is preliminary data.</text>
</comment>